<keyword evidence="1 3" id="KW-0238">DNA-binding</keyword>
<feature type="DNA-binding region" description="HMG box" evidence="3">
    <location>
        <begin position="119"/>
        <end position="185"/>
    </location>
</feature>
<dbReference type="GO" id="GO:0003677">
    <property type="term" value="F:DNA binding"/>
    <property type="evidence" value="ECO:0007669"/>
    <property type="project" value="UniProtKB-UniRule"/>
</dbReference>
<keyword evidence="2 3" id="KW-0539">Nucleus</keyword>
<dbReference type="InterPro" id="IPR036910">
    <property type="entry name" value="HMG_box_dom_sf"/>
</dbReference>
<reference evidence="6 7" key="1">
    <citation type="submission" date="2015-07" db="EMBL/GenBank/DDBJ databases">
        <title>Emmonsia species relationships and genome sequence.</title>
        <authorList>
            <person name="Cuomo C.A."/>
            <person name="Schwartz I.S."/>
            <person name="Kenyon C."/>
            <person name="de Hoog G.S."/>
            <person name="Govender N.P."/>
            <person name="Botha A."/>
            <person name="Moreno L."/>
            <person name="de Vries M."/>
            <person name="Munoz J.F."/>
            <person name="Stielow J.B."/>
        </authorList>
    </citation>
    <scope>NUCLEOTIDE SEQUENCE [LARGE SCALE GENOMIC DNA]</scope>
    <source>
        <strain evidence="6 7">CBS 136260</strain>
    </source>
</reference>
<dbReference type="OrthoDB" id="1919336at2759"/>
<dbReference type="Pfam" id="PF00536">
    <property type="entry name" value="SAM_1"/>
    <property type="match status" value="1"/>
</dbReference>
<dbReference type="InterPro" id="IPR013761">
    <property type="entry name" value="SAM/pointed_sf"/>
</dbReference>
<dbReference type="InterPro" id="IPR001660">
    <property type="entry name" value="SAM"/>
</dbReference>
<dbReference type="GO" id="GO:0005634">
    <property type="term" value="C:nucleus"/>
    <property type="evidence" value="ECO:0007669"/>
    <property type="project" value="UniProtKB-UniRule"/>
</dbReference>
<dbReference type="PANTHER" id="PTHR46040:SF3">
    <property type="entry name" value="HIGH MOBILITY GROUP PROTEIN 2"/>
    <property type="match status" value="1"/>
</dbReference>
<accession>A0A1B7P4H0</accession>
<sequence>MIRLPPGHPTQSLVDAPQPHLAATDMEILKMVLDELGMTQYLPGFIENGFETWEDVLEITEIDLDLMGVKLGHRRRLQQRVAKERNDVRNRPTQHGDYGNYFKKKRRYQWHPKTDPNAPKKPLTAYAVFANEKRADLQYKGLSFPQMAIEIGRLWRELPEDEKKIAQARAICAREKYKLALEEYEKSENYHRHVRYLNEWREKKCARKKARNSETKGPQGNTSSPQDTERSPVSTEISTESQLRNGQADESLSNVLPNSWVPGAPCQMVEHISATFGWSLSQKDTQDQVGRDGHIFDNTPATLSSLERDMQGGDLEVVYEDASMGCNGFWPEENHH</sequence>
<feature type="domain" description="HMG box" evidence="5">
    <location>
        <begin position="119"/>
        <end position="185"/>
    </location>
</feature>
<comment type="caution">
    <text evidence="6">The sequence shown here is derived from an EMBL/GenBank/DDBJ whole genome shotgun (WGS) entry which is preliminary data.</text>
</comment>
<evidence type="ECO:0000256" key="4">
    <source>
        <dbReference type="SAM" id="MobiDB-lite"/>
    </source>
</evidence>
<proteinExistence type="predicted"/>
<evidence type="ECO:0000256" key="2">
    <source>
        <dbReference type="ARBA" id="ARBA00023242"/>
    </source>
</evidence>
<name>A0A1B7P4H0_9EURO</name>
<dbReference type="SMART" id="SM00398">
    <property type="entry name" value="HMG"/>
    <property type="match status" value="1"/>
</dbReference>
<evidence type="ECO:0000256" key="1">
    <source>
        <dbReference type="ARBA" id="ARBA00023125"/>
    </source>
</evidence>
<dbReference type="Gene3D" id="1.10.30.10">
    <property type="entry name" value="High mobility group box domain"/>
    <property type="match status" value="1"/>
</dbReference>
<evidence type="ECO:0000256" key="3">
    <source>
        <dbReference type="PROSITE-ProRule" id="PRU00267"/>
    </source>
</evidence>
<organism evidence="6 7">
    <name type="scientific">Emergomyces africanus</name>
    <dbReference type="NCBI Taxonomy" id="1955775"/>
    <lineage>
        <taxon>Eukaryota</taxon>
        <taxon>Fungi</taxon>
        <taxon>Dikarya</taxon>
        <taxon>Ascomycota</taxon>
        <taxon>Pezizomycotina</taxon>
        <taxon>Eurotiomycetes</taxon>
        <taxon>Eurotiomycetidae</taxon>
        <taxon>Onygenales</taxon>
        <taxon>Ajellomycetaceae</taxon>
        <taxon>Emergomyces</taxon>
    </lineage>
</organism>
<keyword evidence="7" id="KW-1185">Reference proteome</keyword>
<dbReference type="GO" id="GO:0010468">
    <property type="term" value="P:regulation of gene expression"/>
    <property type="evidence" value="ECO:0007669"/>
    <property type="project" value="TreeGrafter"/>
</dbReference>
<dbReference type="EMBL" id="LGUA01000122">
    <property type="protein sequence ID" value="OAX83926.1"/>
    <property type="molecule type" value="Genomic_DNA"/>
</dbReference>
<dbReference type="PROSITE" id="PS50118">
    <property type="entry name" value="HMG_BOX_2"/>
    <property type="match status" value="1"/>
</dbReference>
<dbReference type="Proteomes" id="UP000091918">
    <property type="component" value="Unassembled WGS sequence"/>
</dbReference>
<feature type="region of interest" description="Disordered" evidence="4">
    <location>
        <begin position="207"/>
        <end position="249"/>
    </location>
</feature>
<evidence type="ECO:0000259" key="5">
    <source>
        <dbReference type="PROSITE" id="PS50118"/>
    </source>
</evidence>
<dbReference type="SUPFAM" id="SSF47095">
    <property type="entry name" value="HMG-box"/>
    <property type="match status" value="1"/>
</dbReference>
<dbReference type="PANTHER" id="PTHR46040">
    <property type="entry name" value="HIGH MOBILITY GROUP PROTEIN 2"/>
    <property type="match status" value="1"/>
</dbReference>
<dbReference type="SMART" id="SM00454">
    <property type="entry name" value="SAM"/>
    <property type="match status" value="1"/>
</dbReference>
<dbReference type="InterPro" id="IPR051965">
    <property type="entry name" value="ChromReg_NeuronalGeneExpr"/>
</dbReference>
<protein>
    <recommendedName>
        <fullName evidence="5">HMG box domain-containing protein</fullName>
    </recommendedName>
</protein>
<dbReference type="Gene3D" id="1.10.150.50">
    <property type="entry name" value="Transcription Factor, Ets-1"/>
    <property type="match status" value="1"/>
</dbReference>
<dbReference type="InterPro" id="IPR009071">
    <property type="entry name" value="HMG_box_dom"/>
</dbReference>
<dbReference type="Pfam" id="PF00505">
    <property type="entry name" value="HMG_box"/>
    <property type="match status" value="1"/>
</dbReference>
<dbReference type="AlphaFoldDB" id="A0A1B7P4H0"/>
<feature type="compositionally biased region" description="Polar residues" evidence="4">
    <location>
        <begin position="215"/>
        <end position="249"/>
    </location>
</feature>
<gene>
    <name evidence="6" type="ORF">ACJ72_01717</name>
</gene>
<evidence type="ECO:0000313" key="6">
    <source>
        <dbReference type="EMBL" id="OAX83926.1"/>
    </source>
</evidence>
<evidence type="ECO:0000313" key="7">
    <source>
        <dbReference type="Proteomes" id="UP000091918"/>
    </source>
</evidence>
<dbReference type="SUPFAM" id="SSF47769">
    <property type="entry name" value="SAM/Pointed domain"/>
    <property type="match status" value="1"/>
</dbReference>
<dbReference type="STRING" id="1658172.A0A1B7P4H0"/>